<evidence type="ECO:0000313" key="12">
    <source>
        <dbReference type="RefSeq" id="XP_020100619.1"/>
    </source>
</evidence>
<dbReference type="PROSITE" id="PS50011">
    <property type="entry name" value="PROTEIN_KINASE_DOM"/>
    <property type="match status" value="1"/>
</dbReference>
<organism evidence="11 12">
    <name type="scientific">Ananas comosus</name>
    <name type="common">Pineapple</name>
    <name type="synonym">Ananas ananas</name>
    <dbReference type="NCBI Taxonomy" id="4615"/>
    <lineage>
        <taxon>Eukaryota</taxon>
        <taxon>Viridiplantae</taxon>
        <taxon>Streptophyta</taxon>
        <taxon>Embryophyta</taxon>
        <taxon>Tracheophyta</taxon>
        <taxon>Spermatophyta</taxon>
        <taxon>Magnoliopsida</taxon>
        <taxon>Liliopsida</taxon>
        <taxon>Poales</taxon>
        <taxon>Bromeliaceae</taxon>
        <taxon>Bromelioideae</taxon>
        <taxon>Ananas</taxon>
    </lineage>
</organism>
<evidence type="ECO:0000256" key="6">
    <source>
        <dbReference type="ARBA" id="ARBA00022840"/>
    </source>
</evidence>
<evidence type="ECO:0000256" key="9">
    <source>
        <dbReference type="SAM" id="MobiDB-lite"/>
    </source>
</evidence>
<dbReference type="Gene3D" id="1.10.510.10">
    <property type="entry name" value="Transferase(Phosphotransferase) domain 1"/>
    <property type="match status" value="1"/>
</dbReference>
<dbReference type="GeneID" id="109718682"/>
<sequence length="365" mass="41740">MDRIVREKYKLGRKIGSGTFGEVYEATQIDTLERVAVKIEKGNIRNSTLMEEARIYTILQGKSGIPKILWSGTDGDDKILILELLGPNLLSLLEECGGRFTLRTVLLLAIQMIGRIEYVHSKGFLHRDIKPENFVMGVGKQRNQVYIIDFGIAKSYLDPATNRHIPNRALKNVIGTPRYASWNAHCLNEPSRRDDLESLGYVLIYLLRGRLPWQGIRGPTNSEKYAMQFAVKHTFLELIMPIPTELANYLAYCDGLEFDEKPDYDYLKQLFYDRYCSEGYMSDNYFDWTSFQYQKARRTSALPRIIRRAQLPLPALTNPDVPMNHDASSQVQSESSAPVHDPASSVGSSSRWFHTWPFMKDAGQK</sequence>
<dbReference type="Proteomes" id="UP000515123">
    <property type="component" value="Linkage group 12"/>
</dbReference>
<evidence type="ECO:0000256" key="8">
    <source>
        <dbReference type="RuleBase" id="RU000304"/>
    </source>
</evidence>
<evidence type="ECO:0000256" key="7">
    <source>
        <dbReference type="PROSITE-ProRule" id="PRU10141"/>
    </source>
</evidence>
<accession>A0A6P5FX90</accession>
<keyword evidence="8" id="KW-0723">Serine/threonine-protein kinase</keyword>
<evidence type="ECO:0000313" key="11">
    <source>
        <dbReference type="Proteomes" id="UP000515123"/>
    </source>
</evidence>
<dbReference type="InterPro" id="IPR050235">
    <property type="entry name" value="CK1_Ser-Thr_kinase"/>
</dbReference>
<dbReference type="InterPro" id="IPR008271">
    <property type="entry name" value="Ser/Thr_kinase_AS"/>
</dbReference>
<dbReference type="SMART" id="SM00220">
    <property type="entry name" value="S_TKc"/>
    <property type="match status" value="1"/>
</dbReference>
<keyword evidence="4 7" id="KW-0547">Nucleotide-binding</keyword>
<dbReference type="RefSeq" id="XP_020100619.1">
    <property type="nucleotide sequence ID" value="XM_020245030.1"/>
</dbReference>
<evidence type="ECO:0000256" key="4">
    <source>
        <dbReference type="ARBA" id="ARBA00022741"/>
    </source>
</evidence>
<keyword evidence="11" id="KW-1185">Reference proteome</keyword>
<feature type="compositionally biased region" description="Polar residues" evidence="9">
    <location>
        <begin position="326"/>
        <end position="336"/>
    </location>
</feature>
<dbReference type="InterPro" id="IPR000719">
    <property type="entry name" value="Prot_kinase_dom"/>
</dbReference>
<name>A0A6P5FX90_ANACO</name>
<evidence type="ECO:0000256" key="2">
    <source>
        <dbReference type="ARBA" id="ARBA00012513"/>
    </source>
</evidence>
<dbReference type="SUPFAM" id="SSF56112">
    <property type="entry name" value="Protein kinase-like (PK-like)"/>
    <property type="match status" value="1"/>
</dbReference>
<evidence type="ECO:0000256" key="5">
    <source>
        <dbReference type="ARBA" id="ARBA00022777"/>
    </source>
</evidence>
<feature type="domain" description="Protein kinase" evidence="10">
    <location>
        <begin position="9"/>
        <end position="272"/>
    </location>
</feature>
<feature type="binding site" evidence="7">
    <location>
        <position position="38"/>
    </location>
    <ligand>
        <name>ATP</name>
        <dbReference type="ChEBI" id="CHEBI:30616"/>
    </ligand>
</feature>
<dbReference type="CDD" id="cd14016">
    <property type="entry name" value="STKc_CK1"/>
    <property type="match status" value="1"/>
</dbReference>
<proteinExistence type="inferred from homology"/>
<dbReference type="EC" id="2.7.11.1" evidence="2"/>
<keyword evidence="5" id="KW-0418">Kinase</keyword>
<evidence type="ECO:0000256" key="3">
    <source>
        <dbReference type="ARBA" id="ARBA00022679"/>
    </source>
</evidence>
<dbReference type="GO" id="GO:0005524">
    <property type="term" value="F:ATP binding"/>
    <property type="evidence" value="ECO:0007669"/>
    <property type="project" value="UniProtKB-UniRule"/>
</dbReference>
<reference evidence="12" key="2">
    <citation type="submission" date="2025-08" db="UniProtKB">
        <authorList>
            <consortium name="RefSeq"/>
        </authorList>
    </citation>
    <scope>IDENTIFICATION</scope>
    <source>
        <tissue evidence="12">Leaf</tissue>
    </source>
</reference>
<evidence type="ECO:0000259" key="10">
    <source>
        <dbReference type="PROSITE" id="PS50011"/>
    </source>
</evidence>
<dbReference type="PANTHER" id="PTHR11909">
    <property type="entry name" value="CASEIN KINASE-RELATED"/>
    <property type="match status" value="1"/>
</dbReference>
<dbReference type="PROSITE" id="PS00107">
    <property type="entry name" value="PROTEIN_KINASE_ATP"/>
    <property type="match status" value="1"/>
</dbReference>
<dbReference type="Pfam" id="PF00069">
    <property type="entry name" value="Pkinase"/>
    <property type="match status" value="1"/>
</dbReference>
<dbReference type="GO" id="GO:0004674">
    <property type="term" value="F:protein serine/threonine kinase activity"/>
    <property type="evidence" value="ECO:0007669"/>
    <property type="project" value="UniProtKB-KW"/>
</dbReference>
<protein>
    <recommendedName>
        <fullName evidence="2">non-specific serine/threonine protein kinase</fullName>
        <ecNumber evidence="2">2.7.11.1</ecNumber>
    </recommendedName>
</protein>
<dbReference type="AlphaFoldDB" id="A0A6P5FX90"/>
<evidence type="ECO:0000256" key="1">
    <source>
        <dbReference type="ARBA" id="ARBA00005926"/>
    </source>
</evidence>
<reference evidence="11" key="1">
    <citation type="journal article" date="2015" name="Nat. Genet.">
        <title>The pineapple genome and the evolution of CAM photosynthesis.</title>
        <authorList>
            <person name="Ming R."/>
            <person name="VanBuren R."/>
            <person name="Wai C.M."/>
            <person name="Tang H."/>
            <person name="Schatz M.C."/>
            <person name="Bowers J.E."/>
            <person name="Lyons E."/>
            <person name="Wang M.L."/>
            <person name="Chen J."/>
            <person name="Biggers E."/>
            <person name="Zhang J."/>
            <person name="Huang L."/>
            <person name="Zhang L."/>
            <person name="Miao W."/>
            <person name="Zhang J."/>
            <person name="Ye Z."/>
            <person name="Miao C."/>
            <person name="Lin Z."/>
            <person name="Wang H."/>
            <person name="Zhou H."/>
            <person name="Yim W.C."/>
            <person name="Priest H.D."/>
            <person name="Zheng C."/>
            <person name="Woodhouse M."/>
            <person name="Edger P.P."/>
            <person name="Guyot R."/>
            <person name="Guo H.B."/>
            <person name="Guo H."/>
            <person name="Zheng G."/>
            <person name="Singh R."/>
            <person name="Sharma A."/>
            <person name="Min X."/>
            <person name="Zheng Y."/>
            <person name="Lee H."/>
            <person name="Gurtowski J."/>
            <person name="Sedlazeck F.J."/>
            <person name="Harkess A."/>
            <person name="McKain M.R."/>
            <person name="Liao Z."/>
            <person name="Fang J."/>
            <person name="Liu J."/>
            <person name="Zhang X."/>
            <person name="Zhang Q."/>
            <person name="Hu W."/>
            <person name="Qin Y."/>
            <person name="Wang K."/>
            <person name="Chen L.Y."/>
            <person name="Shirley N."/>
            <person name="Lin Y.R."/>
            <person name="Liu L.Y."/>
            <person name="Hernandez A.G."/>
            <person name="Wright C.L."/>
            <person name="Bulone V."/>
            <person name="Tuskan G.A."/>
            <person name="Heath K."/>
            <person name="Zee F."/>
            <person name="Moore P.H."/>
            <person name="Sunkar R."/>
            <person name="Leebens-Mack J.H."/>
            <person name="Mockler T."/>
            <person name="Bennetzen J.L."/>
            <person name="Freeling M."/>
            <person name="Sankoff D."/>
            <person name="Paterson A.H."/>
            <person name="Zhu X."/>
            <person name="Yang X."/>
            <person name="Smith J.A."/>
            <person name="Cushman J.C."/>
            <person name="Paull R.E."/>
            <person name="Yu Q."/>
        </authorList>
    </citation>
    <scope>NUCLEOTIDE SEQUENCE [LARGE SCALE GENOMIC DNA]</scope>
    <source>
        <strain evidence="11">cv. F153</strain>
    </source>
</reference>
<comment type="similarity">
    <text evidence="1">Belongs to the protein kinase superfamily. CK1 Ser/Thr protein kinase family. Casein kinase I subfamily.</text>
</comment>
<gene>
    <name evidence="12" type="primary">LOC109718682</name>
</gene>
<dbReference type="InterPro" id="IPR017441">
    <property type="entry name" value="Protein_kinase_ATP_BS"/>
</dbReference>
<dbReference type="OrthoDB" id="5800476at2759"/>
<feature type="region of interest" description="Disordered" evidence="9">
    <location>
        <begin position="316"/>
        <end position="349"/>
    </location>
</feature>
<keyword evidence="3" id="KW-0808">Transferase</keyword>
<dbReference type="PROSITE" id="PS00108">
    <property type="entry name" value="PROTEIN_KINASE_ST"/>
    <property type="match status" value="1"/>
</dbReference>
<keyword evidence="6 7" id="KW-0067">ATP-binding</keyword>
<dbReference type="InterPro" id="IPR011009">
    <property type="entry name" value="Kinase-like_dom_sf"/>
</dbReference>